<accession>A0A6L9QGY6</accession>
<dbReference type="Pfam" id="PF14378">
    <property type="entry name" value="PAP2_3"/>
    <property type="match status" value="1"/>
</dbReference>
<feature type="transmembrane region" description="Helical" evidence="5">
    <location>
        <begin position="200"/>
        <end position="225"/>
    </location>
</feature>
<dbReference type="InterPro" id="IPR052185">
    <property type="entry name" value="IPC_Synthase-Related"/>
</dbReference>
<keyword evidence="2 5" id="KW-0812">Transmembrane</keyword>
<organism evidence="7 8">
    <name type="scientific">Actinomadura bangladeshensis</name>
    <dbReference type="NCBI Taxonomy" id="453573"/>
    <lineage>
        <taxon>Bacteria</taxon>
        <taxon>Bacillati</taxon>
        <taxon>Actinomycetota</taxon>
        <taxon>Actinomycetes</taxon>
        <taxon>Streptosporangiales</taxon>
        <taxon>Thermomonosporaceae</taxon>
        <taxon>Actinomadura</taxon>
    </lineage>
</organism>
<feature type="transmembrane region" description="Helical" evidence="5">
    <location>
        <begin position="121"/>
        <end position="139"/>
    </location>
</feature>
<name>A0A6L9QGY6_9ACTN</name>
<dbReference type="PANTHER" id="PTHR31310">
    <property type="match status" value="1"/>
</dbReference>
<feature type="transmembrane region" description="Helical" evidence="5">
    <location>
        <begin position="174"/>
        <end position="193"/>
    </location>
</feature>
<evidence type="ECO:0000256" key="1">
    <source>
        <dbReference type="ARBA" id="ARBA00004141"/>
    </source>
</evidence>
<comment type="caution">
    <text evidence="7">The sequence shown here is derived from an EMBL/GenBank/DDBJ whole genome shotgun (WGS) entry which is preliminary data.</text>
</comment>
<dbReference type="RefSeq" id="WP_163057698.1">
    <property type="nucleotide sequence ID" value="NZ_JAAGLI010000483.1"/>
</dbReference>
<feature type="non-terminal residue" evidence="7">
    <location>
        <position position="252"/>
    </location>
</feature>
<dbReference type="AlphaFoldDB" id="A0A6L9QGY6"/>
<dbReference type="Proteomes" id="UP000475532">
    <property type="component" value="Unassembled WGS sequence"/>
</dbReference>
<dbReference type="InterPro" id="IPR026841">
    <property type="entry name" value="Aur1/Ipt1"/>
</dbReference>
<proteinExistence type="predicted"/>
<dbReference type="CDD" id="cd03386">
    <property type="entry name" value="PAP2_Aur1_like"/>
    <property type="match status" value="1"/>
</dbReference>
<evidence type="ECO:0000259" key="6">
    <source>
        <dbReference type="Pfam" id="PF14378"/>
    </source>
</evidence>
<feature type="transmembrane region" description="Helical" evidence="5">
    <location>
        <begin position="28"/>
        <end position="46"/>
    </location>
</feature>
<reference evidence="7 8" key="1">
    <citation type="submission" date="2020-01" db="EMBL/GenBank/DDBJ databases">
        <title>Insect and environment-associated Actinomycetes.</title>
        <authorList>
            <person name="Currrie C."/>
            <person name="Chevrette M."/>
            <person name="Carlson C."/>
            <person name="Stubbendieck R."/>
            <person name="Wendt-Pienkowski E."/>
        </authorList>
    </citation>
    <scope>NUCLEOTIDE SEQUENCE [LARGE SCALE GENOMIC DNA]</scope>
    <source>
        <strain evidence="7 8">SID10258</strain>
    </source>
</reference>
<evidence type="ECO:0000313" key="8">
    <source>
        <dbReference type="Proteomes" id="UP000475532"/>
    </source>
</evidence>
<feature type="transmembrane region" description="Helical" evidence="5">
    <location>
        <begin position="83"/>
        <end position="109"/>
    </location>
</feature>
<feature type="domain" description="Inositolphosphotransferase Aur1/Ipt1" evidence="6">
    <location>
        <begin position="58"/>
        <end position="239"/>
    </location>
</feature>
<comment type="subcellular location">
    <subcellularLocation>
        <location evidence="1">Membrane</location>
        <topology evidence="1">Multi-pass membrane protein</topology>
    </subcellularLocation>
</comment>
<sequence length="252" mass="27176">MTRAGPAAAGAEAEDEDGGRAGSAAREIVTALAVLVVYLVFTHAFSGDRAASDAHGRALLEFERWAHLDAERPLNDLLARHGWLGAAAAWEYATTYVVGTFGFLIWLWWRRNPAYEWARNTLILVTLIAICCFAVWPTTPPRLLPGEGFTDVIAMHHPPATWGSEVVSAGANPYAAMPSLHIGWVAWIGVAAVRARCRPWFAWLCALHLAVTGLVIVATSAHYVVDIPGGLLLLPAAAAAERARVRLVGGRR</sequence>
<evidence type="ECO:0000256" key="5">
    <source>
        <dbReference type="SAM" id="Phobius"/>
    </source>
</evidence>
<evidence type="ECO:0000313" key="7">
    <source>
        <dbReference type="EMBL" id="NEA24535.1"/>
    </source>
</evidence>
<keyword evidence="3 5" id="KW-1133">Transmembrane helix</keyword>
<protein>
    <submittedName>
        <fullName evidence="7">Phosphatase PAP2 family protein</fullName>
    </submittedName>
</protein>
<dbReference type="EMBL" id="JAAGLI010000483">
    <property type="protein sequence ID" value="NEA24535.1"/>
    <property type="molecule type" value="Genomic_DNA"/>
</dbReference>
<dbReference type="PANTHER" id="PTHR31310:SF7">
    <property type="entry name" value="PA-PHOSPHATASE RELATED-FAMILY PROTEIN DDB_G0268928"/>
    <property type="match status" value="1"/>
</dbReference>
<gene>
    <name evidence="7" type="ORF">G3I70_18845</name>
</gene>
<dbReference type="GO" id="GO:0016020">
    <property type="term" value="C:membrane"/>
    <property type="evidence" value="ECO:0007669"/>
    <property type="project" value="UniProtKB-SubCell"/>
</dbReference>
<evidence type="ECO:0000256" key="2">
    <source>
        <dbReference type="ARBA" id="ARBA00022692"/>
    </source>
</evidence>
<evidence type="ECO:0000256" key="3">
    <source>
        <dbReference type="ARBA" id="ARBA00022989"/>
    </source>
</evidence>
<keyword evidence="4 5" id="KW-0472">Membrane</keyword>
<evidence type="ECO:0000256" key="4">
    <source>
        <dbReference type="ARBA" id="ARBA00023136"/>
    </source>
</evidence>